<comment type="caution">
    <text evidence="1">The sequence shown here is derived from an EMBL/GenBank/DDBJ whole genome shotgun (WGS) entry which is preliminary data.</text>
</comment>
<dbReference type="CDD" id="cd14738">
    <property type="entry name" value="PAAR_2"/>
    <property type="match status" value="1"/>
</dbReference>
<evidence type="ECO:0008006" key="3">
    <source>
        <dbReference type="Google" id="ProtNLM"/>
    </source>
</evidence>
<dbReference type="Proteomes" id="UP000398217">
    <property type="component" value="Unassembled WGS sequence"/>
</dbReference>
<reference evidence="2" key="1">
    <citation type="journal article" date="2020" name="Int. J. Syst. Evol. Microbiol.">
        <title>Capnocytophaga felis sp. nov. isolated from the feline oral cavity.</title>
        <authorList>
            <person name="Suzuki M."/>
            <person name="Umeda K."/>
            <person name="Kimura M."/>
            <person name="Imaoka K."/>
            <person name="Morikawa S."/>
            <person name="Maeda K."/>
        </authorList>
    </citation>
    <scope>NUCLEOTIDE SEQUENCE [LARGE SCALE GENOMIC DNA]</scope>
    <source>
        <strain evidence="2">KC07070</strain>
    </source>
</reference>
<dbReference type="Pfam" id="PF05488">
    <property type="entry name" value="PAAR_motif"/>
    <property type="match status" value="1"/>
</dbReference>
<protein>
    <recommendedName>
        <fullName evidence="3">Type VI secretion protein</fullName>
    </recommendedName>
</protein>
<dbReference type="RefSeq" id="WP_155285763.1">
    <property type="nucleotide sequence ID" value="NZ_BLBC01000033.1"/>
</dbReference>
<sequence length="134" mass="13397">MPGQAATQGSMHVCPMTTGTTPHVGGPVSKGASSVLIGGKPATTVGETCICATGGPDIIVQGVNSVLIEGKPAATVGDMTAHGGTIVSGEATVLIGTGGSSPMEIEAIEALAFTEVTFEKKEEINNLPFFDLNI</sequence>
<evidence type="ECO:0000313" key="1">
    <source>
        <dbReference type="EMBL" id="GET47154.1"/>
    </source>
</evidence>
<organism evidence="1 2">
    <name type="scientific">Capnocytophaga felis</name>
    <dbReference type="NCBI Taxonomy" id="2267611"/>
    <lineage>
        <taxon>Bacteria</taxon>
        <taxon>Pseudomonadati</taxon>
        <taxon>Bacteroidota</taxon>
        <taxon>Flavobacteriia</taxon>
        <taxon>Flavobacteriales</taxon>
        <taxon>Flavobacteriaceae</taxon>
        <taxon>Capnocytophaga</taxon>
    </lineage>
</organism>
<evidence type="ECO:0000313" key="2">
    <source>
        <dbReference type="Proteomes" id="UP000398217"/>
    </source>
</evidence>
<dbReference type="InterPro" id="IPR008727">
    <property type="entry name" value="PAAR_motif"/>
</dbReference>
<dbReference type="OrthoDB" id="9807902at2"/>
<gene>
    <name evidence="1" type="ORF">RCZ01_24560</name>
</gene>
<name>A0A5M4BC60_9FLAO</name>
<dbReference type="EMBL" id="BLBC01000033">
    <property type="protein sequence ID" value="GET47154.1"/>
    <property type="molecule type" value="Genomic_DNA"/>
</dbReference>
<dbReference type="Gene3D" id="2.60.200.60">
    <property type="match status" value="2"/>
</dbReference>
<keyword evidence="2" id="KW-1185">Reference proteome</keyword>
<accession>A0A5M4BC60</accession>
<proteinExistence type="predicted"/>
<dbReference type="AlphaFoldDB" id="A0A5M4BC60"/>